<dbReference type="OMA" id="KMNCMAM"/>
<dbReference type="InterPro" id="IPR050467">
    <property type="entry name" value="LRFN"/>
</dbReference>
<dbReference type="PANTHER" id="PTHR45842:SF25">
    <property type="entry name" value="CARBOXYPEPTIDASE N SUBUNIT 2-LIKE"/>
    <property type="match status" value="1"/>
</dbReference>
<evidence type="ECO:0000259" key="15">
    <source>
        <dbReference type="PROSITE" id="PS50835"/>
    </source>
</evidence>
<name>A0A3B4D466_PYGNA</name>
<dbReference type="PROSITE" id="PS50835">
    <property type="entry name" value="IG_LIKE"/>
    <property type="match status" value="12"/>
</dbReference>
<dbReference type="GeneTree" id="ENSGT00940000159942"/>
<dbReference type="InterPro" id="IPR013098">
    <property type="entry name" value="Ig_I-set"/>
</dbReference>
<proteinExistence type="predicted"/>
<feature type="region of interest" description="Disordered" evidence="13">
    <location>
        <begin position="812"/>
        <end position="831"/>
    </location>
</feature>
<feature type="compositionally biased region" description="Basic residues" evidence="13">
    <location>
        <begin position="1068"/>
        <end position="1088"/>
    </location>
</feature>
<keyword evidence="7" id="KW-0677">Repeat</keyword>
<feature type="compositionally biased region" description="Polar residues" evidence="13">
    <location>
        <begin position="1093"/>
        <end position="1123"/>
    </location>
</feature>
<dbReference type="Ensembl" id="ENSPNAT00000038938.2">
    <property type="protein sequence ID" value="ENSPNAP00000018340.2"/>
    <property type="gene ID" value="ENSPNAG00000024724.2"/>
</dbReference>
<dbReference type="Gene3D" id="2.60.40.10">
    <property type="entry name" value="Immunoglobulins"/>
    <property type="match status" value="12"/>
</dbReference>
<evidence type="ECO:0000256" key="5">
    <source>
        <dbReference type="ARBA" id="ARBA00022692"/>
    </source>
</evidence>
<feature type="compositionally biased region" description="Basic and acidic residues" evidence="13">
    <location>
        <begin position="1323"/>
        <end position="1334"/>
    </location>
</feature>
<dbReference type="FunFam" id="2.60.40.10:FF:001377">
    <property type="entry name" value="Matrix remodeling associated 5"/>
    <property type="match status" value="1"/>
</dbReference>
<dbReference type="SUPFAM" id="SSF52058">
    <property type="entry name" value="L domain-like"/>
    <property type="match status" value="1"/>
</dbReference>
<feature type="domain" description="Ig-like" evidence="15">
    <location>
        <begin position="480"/>
        <end position="543"/>
    </location>
</feature>
<reference evidence="16" key="2">
    <citation type="submission" date="2025-08" db="UniProtKB">
        <authorList>
            <consortium name="Ensembl"/>
        </authorList>
    </citation>
    <scope>IDENTIFICATION</scope>
</reference>
<dbReference type="FunFam" id="2.60.40.10:FF:000621">
    <property type="entry name" value="Immunoglobulin superfamily member 10"/>
    <property type="match status" value="1"/>
</dbReference>
<keyword evidence="9" id="KW-0472">Membrane</keyword>
<dbReference type="Pfam" id="PF13855">
    <property type="entry name" value="LRR_8"/>
    <property type="match status" value="1"/>
</dbReference>
<feature type="signal peptide" evidence="14">
    <location>
        <begin position="1"/>
        <end position="24"/>
    </location>
</feature>
<dbReference type="FunFam" id="2.60.40.10:FF:000076">
    <property type="entry name" value="Leucine-rich repeat and Ig domain-containing 4"/>
    <property type="match status" value="2"/>
</dbReference>
<dbReference type="SMART" id="SM00408">
    <property type="entry name" value="IGc2"/>
    <property type="match status" value="12"/>
</dbReference>
<feature type="region of interest" description="Disordered" evidence="13">
    <location>
        <begin position="933"/>
        <end position="953"/>
    </location>
</feature>
<feature type="domain" description="Ig-like" evidence="15">
    <location>
        <begin position="2092"/>
        <end position="2177"/>
    </location>
</feature>
<keyword evidence="12" id="KW-0393">Immunoglobulin domain</keyword>
<dbReference type="InterPro" id="IPR036179">
    <property type="entry name" value="Ig-like_dom_sf"/>
</dbReference>
<dbReference type="SMART" id="SM00082">
    <property type="entry name" value="LRRCT"/>
    <property type="match status" value="1"/>
</dbReference>
<keyword evidence="3" id="KW-0964">Secreted</keyword>
<feature type="region of interest" description="Disordered" evidence="13">
    <location>
        <begin position="1416"/>
        <end position="1441"/>
    </location>
</feature>
<dbReference type="InterPro" id="IPR001611">
    <property type="entry name" value="Leu-rich_rpt"/>
</dbReference>
<keyword evidence="6 14" id="KW-0732">Signal</keyword>
<feature type="compositionally biased region" description="Basic residues" evidence="13">
    <location>
        <begin position="727"/>
        <end position="743"/>
    </location>
</feature>
<dbReference type="STRING" id="42514.ENSPNAP00000018340"/>
<feature type="compositionally biased region" description="Low complexity" evidence="13">
    <location>
        <begin position="1416"/>
        <end position="1433"/>
    </location>
</feature>
<dbReference type="SUPFAM" id="SSF48726">
    <property type="entry name" value="Immunoglobulin"/>
    <property type="match status" value="12"/>
</dbReference>
<feature type="compositionally biased region" description="Polar residues" evidence="13">
    <location>
        <begin position="1346"/>
        <end position="1374"/>
    </location>
</feature>
<keyword evidence="17" id="KW-1185">Reference proteome</keyword>
<feature type="domain" description="Ig-like" evidence="15">
    <location>
        <begin position="2186"/>
        <end position="2282"/>
    </location>
</feature>
<dbReference type="CDD" id="cd00096">
    <property type="entry name" value="Ig"/>
    <property type="match status" value="6"/>
</dbReference>
<evidence type="ECO:0000256" key="10">
    <source>
        <dbReference type="ARBA" id="ARBA00023157"/>
    </source>
</evidence>
<feature type="domain" description="Ig-like" evidence="15">
    <location>
        <begin position="1688"/>
        <end position="1779"/>
    </location>
</feature>
<evidence type="ECO:0000313" key="17">
    <source>
        <dbReference type="Proteomes" id="UP001501920"/>
    </source>
</evidence>
<evidence type="ECO:0000256" key="12">
    <source>
        <dbReference type="ARBA" id="ARBA00023319"/>
    </source>
</evidence>
<feature type="domain" description="Ig-like" evidence="15">
    <location>
        <begin position="566"/>
        <end position="657"/>
    </location>
</feature>
<dbReference type="InterPro" id="IPR000483">
    <property type="entry name" value="Cys-rich_flank_reg_C"/>
</dbReference>
<feature type="region of interest" description="Disordered" evidence="13">
    <location>
        <begin position="1460"/>
        <end position="1567"/>
    </location>
</feature>
<feature type="region of interest" description="Disordered" evidence="13">
    <location>
        <begin position="1263"/>
        <end position="1394"/>
    </location>
</feature>
<keyword evidence="5" id="KW-0812">Transmembrane</keyword>
<keyword evidence="8" id="KW-1133">Transmembrane helix</keyword>
<feature type="domain" description="Ig-like" evidence="15">
    <location>
        <begin position="2478"/>
        <end position="2559"/>
    </location>
</feature>
<sequence length="2573" mass="282477">MGRSATYIWTLFLLLQALTDLAQCCPRPCACPQPREVHCTFRSLLTVPAGVPKQVERMNLGFNSINRITDISFAGMRKLELLMMHGNDVHKIPNGTFRDLISLQVWQMSYNKLRVISRQTFQGLWNLARLHLDHNRLEFIHPDAFQGLTSLRLLQLEGNRLQQLHPATFATLSVLGYFPVSTLKNLYLSENELTTLPQRMLAGMPHLENLFLHDNPWICDCRMKWFKDWSISAAGVLKCKKDRAFAGGQLCPVCSSPKHLKKKDLLELDNPTCSSPIISTPHRTSASDTESELMTLQEFRQPLGNISLELSDEHGNKVDLHCQVNEPTESTRINWDHVNPYQIIANVSLRLDLECPIDRTNYEKLWRLIAYYSDVPAHLQREIMLSKDHASYRYRQDAERDALYYTGVKVNIEAEPAWVMQPSLDLQLNRPQSTSKRVRLVLSTHMTQLVEAEAVRQQRRRWIIIESRNNTRTSQATVVGSPIQMHCNVRSSGNPLIKWMLPNGSKVEGPYQSSDKRITVTHSGLLDIKAVDHSDSGVYYCIALVIDDISILPFHLTVEESSSPPPGGEGVAKPVTRAAGGPVSLPCLASGSPDPDINWILPDNSIINTMSNSSKMFLASNGTLTIRHSQLSDNGYYKCVAGNQHGADSLATKLTLTRPAGGVHIRKYSSSPQPAEGVSTKIKAPIDNDVEASGDNENGKPEEKATPGQVDTPIRRKIPNVSVRGGHPSRKSWRRPTIPRRRIMPPGAERSNTVERRKVNVSNSQIDPKRWANILAKVRGGGSSPKTTTPISVQTSTNILQELDTASIKKLGSFDRPEGSSPDGTTIPPPQEIYKVTGSGMPTQTTDISLDIRPLGSAEQTHITYQIAAPEINPDSDLFTPSTYVMQTTLGPQPTFHSVTRPDIAKWAELSTVGSTTSYGSLFQENQSHTTVSSKVTETIQKSEGDDDDNVDDDEEFSISKSFGNGVKVYQGEADHNPILTTAVAFEEQSTEKYADARSFTEPTTTAAQQARQNLERPTTQEKHGISQIPLLTTTPPTNEPISENNRGKHTISANPVPSSRARNSSSLRRKNGGRRRRPNRNKTRSKSSKSSAHVTNVTLQPTTLASVSEVTKTTPSSQSEIETSAGAMSTGAKVDTTVPFTDSQATSLSKMTHEKNTVPLYKDRNNLSSNSSLQEKVSEAKETPSSYPKPPKISMSTTTIAVPPSISLGFTGHRETEINIETISTLPPPVHNALFTKAYTEGFTSIHPPTVKLFEAQKESATGHTADTFPESLPVQPAAIPGVGSDKAVDQFTPSEAENVPPSSELVRDFPLSPFSSSAPSNHHEITKSHDSEIPSGSMKANLYESPQVTTEGPAISQSPQGSELTGITQLSRALTDGDHSKEGTAIPRMTIEKKLPLKQDDIPIVTLTNVKTTSITTAPSSPPTKSFSETTAPPPTTAKTVRLSQTDPLVFFQDRTSSEGKTVVPDSTNYIPDRHKERIAATEQKTISRPAINPTPDRSRPPVSHSADQSEDTKPDTVTHMILSTKEPKSQNTVKQVPTAPPEFPVASRPRVTIPGRPNSENRGVSTVHHALSGEVQQTLIVPARRRQPKITSTDISTVTAQAESDAYLPCVTVGDPSPFLSWTKVSTGASIAQNTRIQRFEVHPNGTLIIRNVLPLDRGQYLCSVQNQYGEDKKTVTLVVLAEPPRMLQPRYRDTDAYLGDTVELECRSQGHPPPRTTWVLPDRAMVHMDAPSPGTPERRVTVSANGTLRIVSATYTDHGVYKCIASNAAGADTISVRLMVAALPPVLQQLRHENVSLPEGITAYMNCSARGAPSPTISWTTPHGLQLRPSQFVSVRNLFVFPNGTLYIRGASQADAGKYECTATNAVGSSSRTVRLTVKNTIALARARITSSSPQKTDVAYGGRLQLDCVASGDPEPRVIWRTPSKKLVDAHYSYDSRIKVFANGSLTMHSITEKDEGDYLCVARNKIGDDYVPLKVNVLTKPAKIEQRNQANQKVMYGHDLQVDCVASGLPNPKIQWALPDGTMINSIVKTDSSRGGRSRRYVVFDNGTLFFNEVGMHEEGDYTCYAENQIGKDEMKVHVKVVADVPVIRNKTYEVFRVMYGNSVSLKCRAKGEPNPTILWFSPTNRAIPSASDKYVIHNDGTLVIQNVQRFDGGNYTCLARNSAGQDRKVSRLEILVSPPAINGLRGSTNSLRVSAVKDQQTFIHCEATGIPVPRVMWVLPENVVLPSPYYGSRMTVHRNGTLDIRSLRVTDAAQLTCIARNEGGEARLVVHLDVTDIAEKPRLRSPKTESLTLTVGRSMTLNCSFEGSPAPQITWILPSGAPITTGSQFNKFLHKSDGTLVINNPALSEAGTYRCLGRNGGGVVERTVVLMAGRKPEINNKYNSPINVVNGESLQLHCLSTSDPVRLTWTLPSGVVLNRPQRAGRYAVLPNGTLSIHQASVYDRGSYTCRAANEYGSSLLTIPVIIIAYPPRITSGPAASTYARRGVAIQLNCVAVGIPKAEVAWETPDRTRLVISHQPRMFGNKYLHPQGSLIIQNPMPKDAGFYRCTARNVMGVDSKGTYLHVY</sequence>
<accession>A0A3B4D466</accession>
<dbReference type="Proteomes" id="UP001501920">
    <property type="component" value="Chromosome 12"/>
</dbReference>
<feature type="chain" id="PRO_5043814546" description="Ig-like domain-containing protein" evidence="14">
    <location>
        <begin position="25"/>
        <end position="2573"/>
    </location>
</feature>
<evidence type="ECO:0000256" key="9">
    <source>
        <dbReference type="ARBA" id="ARBA00023136"/>
    </source>
</evidence>
<evidence type="ECO:0000256" key="3">
    <source>
        <dbReference type="ARBA" id="ARBA00022525"/>
    </source>
</evidence>
<feature type="domain" description="Ig-like" evidence="15">
    <location>
        <begin position="1891"/>
        <end position="1982"/>
    </location>
</feature>
<dbReference type="InterPro" id="IPR003591">
    <property type="entry name" value="Leu-rich_rpt_typical-subtyp"/>
</dbReference>
<feature type="domain" description="Ig-like" evidence="15">
    <location>
        <begin position="1591"/>
        <end position="1680"/>
    </location>
</feature>
<feature type="domain" description="Ig-like" evidence="15">
    <location>
        <begin position="2383"/>
        <end position="2468"/>
    </location>
</feature>
<evidence type="ECO:0000256" key="2">
    <source>
        <dbReference type="ARBA" id="ARBA00004613"/>
    </source>
</evidence>
<evidence type="ECO:0000256" key="14">
    <source>
        <dbReference type="SAM" id="SignalP"/>
    </source>
</evidence>
<dbReference type="InterPro" id="IPR013106">
    <property type="entry name" value="Ig_V-set"/>
</dbReference>
<reference evidence="16 17" key="1">
    <citation type="submission" date="2020-10" db="EMBL/GenBank/DDBJ databases">
        <title>Pygocentrus nattereri (red-bellied piranha) genome, fPygNat1, primary haplotype.</title>
        <authorList>
            <person name="Myers G."/>
            <person name="Meyer A."/>
            <person name="Karagic N."/>
            <person name="Pippel M."/>
            <person name="Winkler S."/>
            <person name="Tracey A."/>
            <person name="Wood J."/>
            <person name="Formenti G."/>
            <person name="Howe K."/>
            <person name="Fedrigo O."/>
            <person name="Jarvis E.D."/>
        </authorList>
    </citation>
    <scope>NUCLEOTIDE SEQUENCE [LARGE SCALE GENOMIC DNA]</scope>
</reference>
<dbReference type="FunFam" id="3.80.10.10:FF:000103">
    <property type="entry name" value="Immunoglobulin superfamily member 10"/>
    <property type="match status" value="1"/>
</dbReference>
<keyword evidence="4" id="KW-0433">Leucine-rich repeat</keyword>
<dbReference type="GO" id="GO:0016020">
    <property type="term" value="C:membrane"/>
    <property type="evidence" value="ECO:0007669"/>
    <property type="project" value="UniProtKB-SubCell"/>
</dbReference>
<dbReference type="Pfam" id="PF13927">
    <property type="entry name" value="Ig_3"/>
    <property type="match status" value="5"/>
</dbReference>
<organism evidence="16 17">
    <name type="scientific">Pygocentrus nattereri</name>
    <name type="common">Red-bellied piranha</name>
    <dbReference type="NCBI Taxonomy" id="42514"/>
    <lineage>
        <taxon>Eukaryota</taxon>
        <taxon>Metazoa</taxon>
        <taxon>Chordata</taxon>
        <taxon>Craniata</taxon>
        <taxon>Vertebrata</taxon>
        <taxon>Euteleostomi</taxon>
        <taxon>Actinopterygii</taxon>
        <taxon>Neopterygii</taxon>
        <taxon>Teleostei</taxon>
        <taxon>Ostariophysi</taxon>
        <taxon>Characiformes</taxon>
        <taxon>Characoidei</taxon>
        <taxon>Pygocentrus</taxon>
    </lineage>
</organism>
<evidence type="ECO:0000256" key="11">
    <source>
        <dbReference type="ARBA" id="ARBA00023180"/>
    </source>
</evidence>
<evidence type="ECO:0000256" key="1">
    <source>
        <dbReference type="ARBA" id="ARBA00004167"/>
    </source>
</evidence>
<dbReference type="InterPro" id="IPR013783">
    <property type="entry name" value="Ig-like_fold"/>
</dbReference>
<feature type="region of interest" description="Disordered" evidence="13">
    <location>
        <begin position="666"/>
        <end position="754"/>
    </location>
</feature>
<dbReference type="SMART" id="SM00406">
    <property type="entry name" value="IGv"/>
    <property type="match status" value="4"/>
</dbReference>
<dbReference type="InterPro" id="IPR032675">
    <property type="entry name" value="LRR_dom_sf"/>
</dbReference>
<feature type="compositionally biased region" description="Polar residues" evidence="13">
    <location>
        <begin position="1001"/>
        <end position="1018"/>
    </location>
</feature>
<feature type="domain" description="Ig-like" evidence="15">
    <location>
        <begin position="1788"/>
        <end position="1881"/>
    </location>
</feature>
<protein>
    <recommendedName>
        <fullName evidence="15">Ig-like domain-containing protein</fullName>
    </recommendedName>
</protein>
<evidence type="ECO:0000256" key="13">
    <source>
        <dbReference type="SAM" id="MobiDB-lite"/>
    </source>
</evidence>
<feature type="region of interest" description="Disordered" evidence="13">
    <location>
        <begin position="1162"/>
        <end position="1198"/>
    </location>
</feature>
<keyword evidence="11" id="KW-0325">Glycoprotein</keyword>
<feature type="region of interest" description="Disordered" evidence="13">
    <location>
        <begin position="994"/>
        <end position="1131"/>
    </location>
</feature>
<evidence type="ECO:0000256" key="4">
    <source>
        <dbReference type="ARBA" id="ARBA00022614"/>
    </source>
</evidence>
<dbReference type="SMART" id="SM00409">
    <property type="entry name" value="IG"/>
    <property type="match status" value="12"/>
</dbReference>
<dbReference type="FunFam" id="2.60.40.10:FF:000537">
    <property type="entry name" value="immunoglobulin superfamily member 10"/>
    <property type="match status" value="1"/>
</dbReference>
<comment type="subcellular location">
    <subcellularLocation>
        <location evidence="1">Membrane</location>
        <topology evidence="1">Single-pass membrane protein</topology>
    </subcellularLocation>
    <subcellularLocation>
        <location evidence="2">Secreted</location>
    </subcellularLocation>
</comment>
<feature type="compositionally biased region" description="Low complexity" evidence="13">
    <location>
        <begin position="1311"/>
        <end position="1322"/>
    </location>
</feature>
<evidence type="ECO:0000256" key="6">
    <source>
        <dbReference type="ARBA" id="ARBA00022729"/>
    </source>
</evidence>
<dbReference type="Pfam" id="PF07679">
    <property type="entry name" value="I-set"/>
    <property type="match status" value="7"/>
</dbReference>
<evidence type="ECO:0000313" key="16">
    <source>
        <dbReference type="Ensembl" id="ENSPNAP00000018340.2"/>
    </source>
</evidence>
<dbReference type="InterPro" id="IPR003598">
    <property type="entry name" value="Ig_sub2"/>
</dbReference>
<reference evidence="16" key="3">
    <citation type="submission" date="2025-09" db="UniProtKB">
        <authorList>
            <consortium name="Ensembl"/>
        </authorList>
    </citation>
    <scope>IDENTIFICATION</scope>
</reference>
<evidence type="ECO:0000256" key="8">
    <source>
        <dbReference type="ARBA" id="ARBA00022989"/>
    </source>
</evidence>
<keyword evidence="10" id="KW-1015">Disulfide bond</keyword>
<dbReference type="FunFam" id="2.60.40.10:FF:001306">
    <property type="entry name" value="Matrix remodeling associated 5"/>
    <property type="match status" value="1"/>
</dbReference>
<evidence type="ECO:0000256" key="7">
    <source>
        <dbReference type="ARBA" id="ARBA00022737"/>
    </source>
</evidence>
<feature type="compositionally biased region" description="Polar residues" evidence="13">
    <location>
        <begin position="1167"/>
        <end position="1176"/>
    </location>
</feature>
<feature type="domain" description="Ig-like" evidence="15">
    <location>
        <begin position="2288"/>
        <end position="2376"/>
    </location>
</feature>
<dbReference type="SMART" id="SM00369">
    <property type="entry name" value="LRR_TYP"/>
    <property type="match status" value="5"/>
</dbReference>
<feature type="compositionally biased region" description="Polar residues" evidence="13">
    <location>
        <begin position="933"/>
        <end position="942"/>
    </location>
</feature>
<dbReference type="PANTHER" id="PTHR45842">
    <property type="entry name" value="SYNAPTIC ADHESION-LIKE MOLECULE SALM"/>
    <property type="match status" value="1"/>
</dbReference>
<dbReference type="GO" id="GO:0005576">
    <property type="term" value="C:extracellular region"/>
    <property type="evidence" value="ECO:0007669"/>
    <property type="project" value="UniProtKB-SubCell"/>
</dbReference>
<dbReference type="Gene3D" id="3.80.10.10">
    <property type="entry name" value="Ribonuclease Inhibitor"/>
    <property type="match status" value="2"/>
</dbReference>
<feature type="domain" description="Ig-like" evidence="15">
    <location>
        <begin position="1987"/>
        <end position="2088"/>
    </location>
</feature>
<dbReference type="InterPro" id="IPR003599">
    <property type="entry name" value="Ig_sub"/>
</dbReference>
<dbReference type="InterPro" id="IPR007110">
    <property type="entry name" value="Ig-like_dom"/>
</dbReference>